<gene>
    <name evidence="4" type="ORF">G6N73_21625</name>
</gene>
<protein>
    <submittedName>
        <fullName evidence="4">Xanthine dehydrogenase family protein</fullName>
    </submittedName>
</protein>
<feature type="domain" description="Aldehyde oxidase/xanthine dehydrogenase a/b hammerhead" evidence="3">
    <location>
        <begin position="16"/>
        <end position="137"/>
    </location>
</feature>
<evidence type="ECO:0000313" key="4">
    <source>
        <dbReference type="EMBL" id="NGO53730.1"/>
    </source>
</evidence>
<dbReference type="SUPFAM" id="SSF56003">
    <property type="entry name" value="Molybdenum cofactor-binding domain"/>
    <property type="match status" value="1"/>
</dbReference>
<keyword evidence="2" id="KW-0560">Oxidoreductase</keyword>
<dbReference type="InterPro" id="IPR036856">
    <property type="entry name" value="Ald_Oxase/Xan_DH_a/b_sf"/>
</dbReference>
<name>A0A6G4WHY0_9HYPH</name>
<dbReference type="PANTHER" id="PTHR11908:SF132">
    <property type="entry name" value="ALDEHYDE OXIDASE 1-RELATED"/>
    <property type="match status" value="1"/>
</dbReference>
<dbReference type="Pfam" id="PF02738">
    <property type="entry name" value="MoCoBD_1"/>
    <property type="match status" value="1"/>
</dbReference>
<evidence type="ECO:0000313" key="5">
    <source>
        <dbReference type="Proteomes" id="UP001642900"/>
    </source>
</evidence>
<dbReference type="InterPro" id="IPR016208">
    <property type="entry name" value="Ald_Oxase/xanthine_DH-like"/>
</dbReference>
<dbReference type="SUPFAM" id="SSF54665">
    <property type="entry name" value="CO dehydrogenase molybdoprotein N-domain-like"/>
    <property type="match status" value="1"/>
</dbReference>
<dbReference type="PANTHER" id="PTHR11908">
    <property type="entry name" value="XANTHINE DEHYDROGENASE"/>
    <property type="match status" value="1"/>
</dbReference>
<keyword evidence="1" id="KW-0500">Molybdenum</keyword>
<dbReference type="InterPro" id="IPR037165">
    <property type="entry name" value="AldOxase/xan_DH_Mopterin-bd_sf"/>
</dbReference>
<dbReference type="Gene3D" id="3.30.365.10">
    <property type="entry name" value="Aldehyde oxidase/xanthine dehydrogenase, molybdopterin binding domain"/>
    <property type="match status" value="4"/>
</dbReference>
<dbReference type="InterPro" id="IPR046867">
    <property type="entry name" value="AldOxase/xan_DH_MoCoBD2"/>
</dbReference>
<dbReference type="InterPro" id="IPR008274">
    <property type="entry name" value="AldOxase/xan_DH_MoCoBD1"/>
</dbReference>
<evidence type="ECO:0000256" key="1">
    <source>
        <dbReference type="ARBA" id="ARBA00022505"/>
    </source>
</evidence>
<dbReference type="SMART" id="SM01008">
    <property type="entry name" value="Ald_Xan_dh_C"/>
    <property type="match status" value="1"/>
</dbReference>
<dbReference type="RefSeq" id="WP_165031380.1">
    <property type="nucleotide sequence ID" value="NZ_JAAKZF010000036.1"/>
</dbReference>
<organism evidence="4 5">
    <name type="scientific">Allomesorhizobium camelthorni</name>
    <dbReference type="NCBI Taxonomy" id="475069"/>
    <lineage>
        <taxon>Bacteria</taxon>
        <taxon>Pseudomonadati</taxon>
        <taxon>Pseudomonadota</taxon>
        <taxon>Alphaproteobacteria</taxon>
        <taxon>Hyphomicrobiales</taxon>
        <taxon>Phyllobacteriaceae</taxon>
        <taxon>Allomesorhizobium</taxon>
    </lineage>
</organism>
<dbReference type="AlphaFoldDB" id="A0A6G4WHY0"/>
<sequence>MRNGDMMRVEDRSLVQGRGRYTDDIVLENMAYAAFARSPYPHARLLSVDGSIAAGQESVLAVYTLEDYRADGCRPLPYLLPPPENRIGAAAFLPDRWPLAGGRLRHVGDPFALVVATTPEAALEAAESVVAEAAMLAPVMEMRDATRSFQPIWEDCADNVCFLHEAGDADCTAAAFGSAPHVVSGRFVVPRVSANPLEPRGCVAAYDPDSDRLTVFAGVQDVFGCRSGLATALCRTQESIDVVSPCVGGSFGLKYLDPETTAVCWAATKLRRPLKWVSSRSEAFLSDNHSRDNVTIGELAVSSKGEFLALRVRTDANVGAYAASLASASPVNNLGSLAGVYRTPAIDVRVRGIFTNTNPTGPYRGAGRPEASYVIERLVDMAARRLGLDRTEIRRRNMIRAEEMPYRTALTYTYDCGEFETVMDKALRAADWNDFERRRGRSRQDGKLRGIGISTVIERATLAWTFENVRTIARSDGRLTIVAGGSDQGQGHGTMYTQLATSWLGLSPDSIEVVEGDTRWLPSGGMTGSSRTSAMGSAALHRSVQDLLERAKPIAADHLEAHSADVEFRAGFFVVAGTDRQVALTEVFRIAAAAAPGSASGGLEGNGHYSAEVENFPNGCHVCEVEIDPETGELTFCDYVVVDDVGNVINETIVDGQLHGGIAQGIGEALMEAVRYGDDGQLMSGSFMDYAMPRAGDMCGFRTGLHPVPTATNPVGAKGAGEAGLVGALPAIVGAIVDALADYDVDHLDMPITSAKIWSAISGHCRADSPMVHEPPAE</sequence>
<evidence type="ECO:0000259" key="3">
    <source>
        <dbReference type="SMART" id="SM01008"/>
    </source>
</evidence>
<dbReference type="InterPro" id="IPR000674">
    <property type="entry name" value="Ald_Oxase/Xan_DH_a/b"/>
</dbReference>
<dbReference type="Proteomes" id="UP001642900">
    <property type="component" value="Unassembled WGS sequence"/>
</dbReference>
<dbReference type="GO" id="GO:0016491">
    <property type="term" value="F:oxidoreductase activity"/>
    <property type="evidence" value="ECO:0007669"/>
    <property type="project" value="UniProtKB-KW"/>
</dbReference>
<proteinExistence type="predicted"/>
<dbReference type="EMBL" id="JAAKZF010000036">
    <property type="protein sequence ID" value="NGO53730.1"/>
    <property type="molecule type" value="Genomic_DNA"/>
</dbReference>
<evidence type="ECO:0000256" key="2">
    <source>
        <dbReference type="ARBA" id="ARBA00023002"/>
    </source>
</evidence>
<dbReference type="Pfam" id="PF01315">
    <property type="entry name" value="Ald_Xan_dh_C"/>
    <property type="match status" value="1"/>
</dbReference>
<dbReference type="Gene3D" id="3.90.1170.50">
    <property type="entry name" value="Aldehyde oxidase/xanthine dehydrogenase, a/b hammerhead"/>
    <property type="match status" value="1"/>
</dbReference>
<accession>A0A6G4WHY0</accession>
<comment type="caution">
    <text evidence="4">The sequence shown here is derived from an EMBL/GenBank/DDBJ whole genome shotgun (WGS) entry which is preliminary data.</text>
</comment>
<dbReference type="Pfam" id="PF20256">
    <property type="entry name" value="MoCoBD_2"/>
    <property type="match status" value="1"/>
</dbReference>
<reference evidence="4 5" key="1">
    <citation type="submission" date="2020-02" db="EMBL/GenBank/DDBJ databases">
        <title>Genome sequence of strain CCNWXJ40-4.</title>
        <authorList>
            <person name="Gao J."/>
            <person name="Sun J."/>
        </authorList>
    </citation>
    <scope>NUCLEOTIDE SEQUENCE [LARGE SCALE GENOMIC DNA]</scope>
    <source>
        <strain evidence="4 5">CCNWXJ 40-4</strain>
    </source>
</reference>
<dbReference type="GO" id="GO:0005506">
    <property type="term" value="F:iron ion binding"/>
    <property type="evidence" value="ECO:0007669"/>
    <property type="project" value="InterPro"/>
</dbReference>
<keyword evidence="5" id="KW-1185">Reference proteome</keyword>